<dbReference type="RefSeq" id="WP_007625583.1">
    <property type="nucleotide sequence ID" value="NZ_BAEO01000067.1"/>
</dbReference>
<feature type="transmembrane region" description="Helical" evidence="1">
    <location>
        <begin position="256"/>
        <end position="281"/>
    </location>
</feature>
<protein>
    <submittedName>
        <fullName evidence="3">Protein phosphatase</fullName>
        <ecNumber evidence="3">3.1.3.16</ecNumber>
    </submittedName>
</protein>
<keyword evidence="3" id="KW-0378">Hydrolase</keyword>
<gene>
    <name evidence="3" type="ORF">GARC_5091</name>
</gene>
<dbReference type="InterPro" id="IPR036457">
    <property type="entry name" value="PPM-type-like_dom_sf"/>
</dbReference>
<evidence type="ECO:0000256" key="1">
    <source>
        <dbReference type="SAM" id="Phobius"/>
    </source>
</evidence>
<dbReference type="Gene3D" id="3.60.40.10">
    <property type="entry name" value="PPM-type phosphatase domain"/>
    <property type="match status" value="1"/>
</dbReference>
<dbReference type="STRING" id="493475.GARC_5091"/>
<accession>K6YDJ3</accession>
<dbReference type="SMART" id="SM00332">
    <property type="entry name" value="PP2Cc"/>
    <property type="match status" value="1"/>
</dbReference>
<evidence type="ECO:0000313" key="3">
    <source>
        <dbReference type="EMBL" id="GAC22026.1"/>
    </source>
</evidence>
<organism evidence="3 4">
    <name type="scientific">Paraglaciecola arctica BSs20135</name>
    <dbReference type="NCBI Taxonomy" id="493475"/>
    <lineage>
        <taxon>Bacteria</taxon>
        <taxon>Pseudomonadati</taxon>
        <taxon>Pseudomonadota</taxon>
        <taxon>Gammaproteobacteria</taxon>
        <taxon>Alteromonadales</taxon>
        <taxon>Alteromonadaceae</taxon>
        <taxon>Paraglaciecola</taxon>
    </lineage>
</organism>
<evidence type="ECO:0000313" key="4">
    <source>
        <dbReference type="Proteomes" id="UP000006327"/>
    </source>
</evidence>
<dbReference type="PROSITE" id="PS51746">
    <property type="entry name" value="PPM_2"/>
    <property type="match status" value="1"/>
</dbReference>
<keyword evidence="4" id="KW-1185">Reference proteome</keyword>
<proteinExistence type="predicted"/>
<dbReference type="SMART" id="SM00331">
    <property type="entry name" value="PP2C_SIG"/>
    <property type="match status" value="1"/>
</dbReference>
<dbReference type="EC" id="3.1.3.16" evidence="3"/>
<dbReference type="CDD" id="cd00143">
    <property type="entry name" value="PP2Cc"/>
    <property type="match status" value="1"/>
</dbReference>
<dbReference type="AlphaFoldDB" id="K6YDJ3"/>
<dbReference type="EMBL" id="BAEO01000067">
    <property type="protein sequence ID" value="GAC22026.1"/>
    <property type="molecule type" value="Genomic_DNA"/>
</dbReference>
<dbReference type="InterPro" id="IPR001932">
    <property type="entry name" value="PPM-type_phosphatase-like_dom"/>
</dbReference>
<keyword evidence="1" id="KW-1133">Transmembrane helix</keyword>
<dbReference type="SUPFAM" id="SSF81606">
    <property type="entry name" value="PP2C-like"/>
    <property type="match status" value="1"/>
</dbReference>
<feature type="domain" description="PPM-type phosphatase" evidence="2">
    <location>
        <begin position="6"/>
        <end position="246"/>
    </location>
</feature>
<sequence>MNDEPPFYGDQIQGDRNYQEDSFSIKVFGNETLLLLCDGMGGHVAGKQASSLAVEEFVQGFSQHIDSPSYKRLETGLTMANSAIQQKVSQSAELKGMGTTLVAVHLSGDTIYWVSVGDSPLWLVRENKIQRLNADHSLAGVFKKLVEQGQMTAQDAANDPKRHALLSSVSGDEIKHVDLRESAFELLKGDCLLLASDGLETLSDEDIIRLVAGNDKPKKTVALLLDAVTTYQKPQQDNATVMVYRHGMPSGKTSKFSFFTSSVSMLLSMFLVAVLLILGAWQW</sequence>
<dbReference type="eggNOG" id="COG0631">
    <property type="taxonomic scope" value="Bacteria"/>
</dbReference>
<dbReference type="OrthoDB" id="9801841at2"/>
<name>K6YDJ3_9ALTE</name>
<keyword evidence="1" id="KW-0472">Membrane</keyword>
<dbReference type="Pfam" id="PF13672">
    <property type="entry name" value="PP2C_2"/>
    <property type="match status" value="1"/>
</dbReference>
<dbReference type="Proteomes" id="UP000006327">
    <property type="component" value="Unassembled WGS sequence"/>
</dbReference>
<comment type="caution">
    <text evidence="3">The sequence shown here is derived from an EMBL/GenBank/DDBJ whole genome shotgun (WGS) entry which is preliminary data.</text>
</comment>
<evidence type="ECO:0000259" key="2">
    <source>
        <dbReference type="PROSITE" id="PS51746"/>
    </source>
</evidence>
<dbReference type="GO" id="GO:0004722">
    <property type="term" value="F:protein serine/threonine phosphatase activity"/>
    <property type="evidence" value="ECO:0007669"/>
    <property type="project" value="UniProtKB-EC"/>
</dbReference>
<reference evidence="3 4" key="1">
    <citation type="journal article" date="2017" name="Antonie Van Leeuwenhoek">
        <title>Rhizobium rhizosphaerae sp. nov., a novel species isolated from rice rhizosphere.</title>
        <authorList>
            <person name="Zhao J.J."/>
            <person name="Zhang J."/>
            <person name="Zhang R.J."/>
            <person name="Zhang C.W."/>
            <person name="Yin H.Q."/>
            <person name="Zhang X.X."/>
        </authorList>
    </citation>
    <scope>NUCLEOTIDE SEQUENCE [LARGE SCALE GENOMIC DNA]</scope>
    <source>
        <strain evidence="3 4">BSs20135</strain>
    </source>
</reference>
<keyword evidence="1" id="KW-0812">Transmembrane</keyword>